<evidence type="ECO:0000256" key="2">
    <source>
        <dbReference type="SAM" id="Phobius"/>
    </source>
</evidence>
<keyword evidence="2" id="KW-0812">Transmembrane</keyword>
<organism evidence="3 4">
    <name type="scientific">Isosphaera pallida (strain ATCC 43644 / DSM 9630 / IS1B)</name>
    <dbReference type="NCBI Taxonomy" id="575540"/>
    <lineage>
        <taxon>Bacteria</taxon>
        <taxon>Pseudomonadati</taxon>
        <taxon>Planctomycetota</taxon>
        <taxon>Planctomycetia</taxon>
        <taxon>Isosphaerales</taxon>
        <taxon>Isosphaeraceae</taxon>
        <taxon>Isosphaera</taxon>
    </lineage>
</organism>
<gene>
    <name evidence="3" type="ordered locus">Isop_3020</name>
</gene>
<reference key="1">
    <citation type="submission" date="2010-11" db="EMBL/GenBank/DDBJ databases">
        <title>The complete sequence of chromosome of Isophaera pallida ATCC 43644.</title>
        <authorList>
            <consortium name="US DOE Joint Genome Institute (JGI-PGF)"/>
            <person name="Lucas S."/>
            <person name="Copeland A."/>
            <person name="Lapidus A."/>
            <person name="Bruce D."/>
            <person name="Goodwin L."/>
            <person name="Pitluck S."/>
            <person name="Kyrpides N."/>
            <person name="Mavromatis K."/>
            <person name="Pagani I."/>
            <person name="Ivanova N."/>
            <person name="Saunders E."/>
            <person name="Brettin T."/>
            <person name="Detter J.C."/>
            <person name="Han C."/>
            <person name="Tapia R."/>
            <person name="Land M."/>
            <person name="Hauser L."/>
            <person name="Markowitz V."/>
            <person name="Cheng J.-F."/>
            <person name="Hugenholtz P."/>
            <person name="Woyke T."/>
            <person name="Wu D."/>
            <person name="Eisen J.A."/>
        </authorList>
    </citation>
    <scope>NUCLEOTIDE SEQUENCE</scope>
    <source>
        <strain>ATCC 43644</strain>
    </source>
</reference>
<evidence type="ECO:0000256" key="1">
    <source>
        <dbReference type="SAM" id="MobiDB-lite"/>
    </source>
</evidence>
<feature type="region of interest" description="Disordered" evidence="1">
    <location>
        <begin position="375"/>
        <end position="415"/>
    </location>
</feature>
<dbReference type="EMBL" id="CP002353">
    <property type="protein sequence ID" value="ADV63585.1"/>
    <property type="molecule type" value="Genomic_DNA"/>
</dbReference>
<dbReference type="KEGG" id="ipa:Isop_3020"/>
<evidence type="ECO:0000313" key="4">
    <source>
        <dbReference type="Proteomes" id="UP000008631"/>
    </source>
</evidence>
<feature type="transmembrane region" description="Helical" evidence="2">
    <location>
        <begin position="175"/>
        <end position="201"/>
    </location>
</feature>
<dbReference type="RefSeq" id="WP_013565873.1">
    <property type="nucleotide sequence ID" value="NC_014962.1"/>
</dbReference>
<reference evidence="3 4" key="2">
    <citation type="journal article" date="2011" name="Stand. Genomic Sci.">
        <title>Complete genome sequence of Isosphaera pallida type strain (IS1B).</title>
        <authorList>
            <consortium name="US DOE Joint Genome Institute (JGI-PGF)"/>
            <person name="Goker M."/>
            <person name="Cleland D."/>
            <person name="Saunders E."/>
            <person name="Lapidus A."/>
            <person name="Nolan M."/>
            <person name="Lucas S."/>
            <person name="Hammon N."/>
            <person name="Deshpande S."/>
            <person name="Cheng J.F."/>
            <person name="Tapia R."/>
            <person name="Han C."/>
            <person name="Goodwin L."/>
            <person name="Pitluck S."/>
            <person name="Liolios K."/>
            <person name="Pagani I."/>
            <person name="Ivanova N."/>
            <person name="Mavromatis K."/>
            <person name="Pati A."/>
            <person name="Chen A."/>
            <person name="Palaniappan K."/>
            <person name="Land M."/>
            <person name="Hauser L."/>
            <person name="Chang Y.J."/>
            <person name="Jeffries C.D."/>
            <person name="Detter J.C."/>
            <person name="Beck B."/>
            <person name="Woyke T."/>
            <person name="Bristow J."/>
            <person name="Eisen J.A."/>
            <person name="Markowitz V."/>
            <person name="Hugenholtz P."/>
            <person name="Kyrpides N.C."/>
            <person name="Klenk H.P."/>
        </authorList>
    </citation>
    <scope>NUCLEOTIDE SEQUENCE [LARGE SCALE GENOMIC DNA]</scope>
    <source>
        <strain evidence="4">ATCC 43644 / DSM 9630 / IS1B</strain>
    </source>
</reference>
<proteinExistence type="predicted"/>
<dbReference type="InParanoid" id="E8R2T8"/>
<dbReference type="HOGENOM" id="CLU_754192_0_0_0"/>
<sequence>MSDALDPTTVPTLICPDCGRRLLARGARPGRVGRCPSCGARLTFPEPLRTSTTQATPFQGSETVRARPKPHPPSLRPDRAPPGRADHRPALGFVVNPDHPSAYSKQSGHPGAPSWFIAAPAETRTGLRDALAYPCWDAQAPALIGMTSPLLTLFSILSIGLIKRYGFEGGFVERFAFWMLFFPPMFALFLNVLGIVLTFLADVLAESAQGRVQHPHWPEWSIAIGLGPPLGWTIAWGLGATLGVVPASAAVNALNWNESWMGSALLIAGWILTSAYALASILGWRVAESWAALNPWVAVRTLSALGIDAVRAAAPAGVCGFLVSRIVPRLDEVNGPNQVLVQVFLVWLAGLVAAVVAARHFGTICHHHHRALPWTRQPRRPEGDPGVLPLHREPPSELHRPARDESNLPRGLDLD</sequence>
<keyword evidence="2" id="KW-1133">Transmembrane helix</keyword>
<name>E8R2T8_ISOPI</name>
<feature type="compositionally biased region" description="Basic and acidic residues" evidence="1">
    <location>
        <begin position="76"/>
        <end position="89"/>
    </location>
</feature>
<protein>
    <submittedName>
        <fullName evidence="3">Uncharacterized protein</fullName>
    </submittedName>
</protein>
<accession>E8R2T8</accession>
<dbReference type="Proteomes" id="UP000008631">
    <property type="component" value="Chromosome"/>
</dbReference>
<evidence type="ECO:0000313" key="3">
    <source>
        <dbReference type="EMBL" id="ADV63585.1"/>
    </source>
</evidence>
<feature type="transmembrane region" description="Helical" evidence="2">
    <location>
        <begin position="142"/>
        <end position="163"/>
    </location>
</feature>
<feature type="compositionally biased region" description="Basic and acidic residues" evidence="1">
    <location>
        <begin position="390"/>
        <end position="415"/>
    </location>
</feature>
<dbReference type="AlphaFoldDB" id="E8R2T8"/>
<feature type="transmembrane region" description="Helical" evidence="2">
    <location>
        <begin position="339"/>
        <end position="358"/>
    </location>
</feature>
<feature type="region of interest" description="Disordered" evidence="1">
    <location>
        <begin position="43"/>
        <end position="91"/>
    </location>
</feature>
<keyword evidence="4" id="KW-1185">Reference proteome</keyword>
<feature type="transmembrane region" description="Helical" evidence="2">
    <location>
        <begin position="234"/>
        <end position="254"/>
    </location>
</feature>
<keyword evidence="2" id="KW-0472">Membrane</keyword>
<dbReference type="eggNOG" id="COG1571">
    <property type="taxonomic scope" value="Bacteria"/>
</dbReference>
<feature type="transmembrane region" description="Helical" evidence="2">
    <location>
        <begin position="266"/>
        <end position="287"/>
    </location>
</feature>
<feature type="compositionally biased region" description="Polar residues" evidence="1">
    <location>
        <begin position="49"/>
        <end position="62"/>
    </location>
</feature>